<dbReference type="Proteomes" id="UP001165083">
    <property type="component" value="Unassembled WGS sequence"/>
</dbReference>
<gene>
    <name evidence="3" type="ORF">Plil01_001193300</name>
</gene>
<comment type="caution">
    <text evidence="3">The sequence shown here is derived from an EMBL/GenBank/DDBJ whole genome shotgun (WGS) entry which is preliminary data.</text>
</comment>
<evidence type="ECO:0000313" key="4">
    <source>
        <dbReference type="Proteomes" id="UP001165083"/>
    </source>
</evidence>
<keyword evidence="4" id="KW-1185">Reference proteome</keyword>
<dbReference type="OrthoDB" id="106784at2759"/>
<feature type="region of interest" description="Disordered" evidence="2">
    <location>
        <begin position="687"/>
        <end position="710"/>
    </location>
</feature>
<name>A0A9W6U8J5_9STRA</name>
<organism evidence="3 4">
    <name type="scientific">Phytophthora lilii</name>
    <dbReference type="NCBI Taxonomy" id="2077276"/>
    <lineage>
        <taxon>Eukaryota</taxon>
        <taxon>Sar</taxon>
        <taxon>Stramenopiles</taxon>
        <taxon>Oomycota</taxon>
        <taxon>Peronosporomycetes</taxon>
        <taxon>Peronosporales</taxon>
        <taxon>Peronosporaceae</taxon>
        <taxon>Phytophthora</taxon>
    </lineage>
</organism>
<evidence type="ECO:0000313" key="3">
    <source>
        <dbReference type="EMBL" id="GMF28355.1"/>
    </source>
</evidence>
<proteinExistence type="predicted"/>
<evidence type="ECO:0000256" key="1">
    <source>
        <dbReference type="SAM" id="Coils"/>
    </source>
</evidence>
<keyword evidence="1" id="KW-0175">Coiled coil</keyword>
<feature type="coiled-coil region" evidence="1">
    <location>
        <begin position="548"/>
        <end position="599"/>
    </location>
</feature>
<accession>A0A9W6U8J5</accession>
<dbReference type="AlphaFoldDB" id="A0A9W6U8J5"/>
<reference evidence="3" key="1">
    <citation type="submission" date="2023-04" db="EMBL/GenBank/DDBJ databases">
        <title>Phytophthora lilii NBRC 32176.</title>
        <authorList>
            <person name="Ichikawa N."/>
            <person name="Sato H."/>
            <person name="Tonouchi N."/>
        </authorList>
    </citation>
    <scope>NUCLEOTIDE SEQUENCE</scope>
    <source>
        <strain evidence="3">NBRC 32176</strain>
    </source>
</reference>
<dbReference type="SUPFAM" id="SSF57850">
    <property type="entry name" value="RING/U-box"/>
    <property type="match status" value="1"/>
</dbReference>
<dbReference type="InterPro" id="IPR013083">
    <property type="entry name" value="Znf_RING/FYVE/PHD"/>
</dbReference>
<dbReference type="Gene3D" id="3.30.40.10">
    <property type="entry name" value="Zinc/RING finger domain, C3HC4 (zinc finger)"/>
    <property type="match status" value="1"/>
</dbReference>
<sequence length="710" mass="79808">MFDSARLQLPEQQAPIQPTIYYMFLDLDALLSSVQTHMLAQPTVFPKELTQVSKDGVLLLPERLMALLDGQQHQEHQPPLVLCRYGSYFNRSLENARAFQAAGWNLRKKGEIDHRTLENLMEKTLEQVGICSSQSSPKTMVLATGELRPPAQSCVRAYLKSGWRVKLLCLQRCWRQILDDLGNIYQKRLDVMYIDQHIRGMVANNSSVFGSASAPRGPTLLSQIATNEALWNKVSVRRSNEPLNTRALKFAASLGLHPNRTNDDRSRKQEQLAATRRSNLLSMLPKASPAGHHERYVFLNLDNIAGALFTSHELYRHIDGAAGPHDIRLDFGALTQHLCGVDNSSAVKCQLAAYCKTSPFLARALTDFGWTLLKSQAVTGGDNNGLTCEMIAKLIDGASTNNERTLVLAMGDGGLGSTNRSAYREIIGKFLEHGWHVEVFAWLHALNDGFIDLQVQNPGRVVVKPLDENVVQLAYPKNREDATALNTINQRRTLSMAYAAPQRRLPPSLPPQQPLVAALEQESQDMETAFAAPHQLKLPSLSPPEPTVTALQHQIEQMQAQFASLQTRLTMQQQLQQQIEELEKNMREQANIFEEERQQQAALAKQQASDARLARRLQLEEREESLTCPITCELYKDPRTTVCCGKTFSAEVVSRLDECPWCRQHNLSTHPNRDVASLVELYRAERDELDAEEYNAEDGDEQSDEDDKDE</sequence>
<protein>
    <submittedName>
        <fullName evidence="3">Unnamed protein product</fullName>
    </submittedName>
</protein>
<dbReference type="EMBL" id="BSXW01000710">
    <property type="protein sequence ID" value="GMF28355.1"/>
    <property type="molecule type" value="Genomic_DNA"/>
</dbReference>
<evidence type="ECO:0000256" key="2">
    <source>
        <dbReference type="SAM" id="MobiDB-lite"/>
    </source>
</evidence>